<evidence type="ECO:0000256" key="1">
    <source>
        <dbReference type="SAM" id="MobiDB-lite"/>
    </source>
</evidence>
<dbReference type="PANTHER" id="PTHR46704:SF9">
    <property type="entry name" value="BHLH DOMAIN-CONTAINING PROTEIN"/>
    <property type="match status" value="1"/>
</dbReference>
<feature type="compositionally biased region" description="Acidic residues" evidence="1">
    <location>
        <begin position="842"/>
        <end position="866"/>
    </location>
</feature>
<comment type="caution">
    <text evidence="3">The sequence shown here is derived from an EMBL/GenBank/DDBJ whole genome shotgun (WGS) entry which is preliminary data.</text>
</comment>
<protein>
    <submittedName>
        <fullName evidence="3">Uncharacterized protein</fullName>
    </submittedName>
</protein>
<evidence type="ECO:0000256" key="2">
    <source>
        <dbReference type="SAM" id="Phobius"/>
    </source>
</evidence>
<dbReference type="PANTHER" id="PTHR46704">
    <property type="entry name" value="CXC DOMAIN-CONTAINING PROTEIN-RELATED"/>
    <property type="match status" value="1"/>
</dbReference>
<dbReference type="Proteomes" id="UP001591681">
    <property type="component" value="Unassembled WGS sequence"/>
</dbReference>
<feature type="transmembrane region" description="Helical" evidence="2">
    <location>
        <begin position="15"/>
        <end position="37"/>
    </location>
</feature>
<proteinExistence type="predicted"/>
<feature type="transmembrane region" description="Helical" evidence="2">
    <location>
        <begin position="137"/>
        <end position="154"/>
    </location>
</feature>
<dbReference type="EMBL" id="JBHFQA010000011">
    <property type="protein sequence ID" value="KAL2091652.1"/>
    <property type="molecule type" value="Genomic_DNA"/>
</dbReference>
<feature type="region of interest" description="Disordered" evidence="1">
    <location>
        <begin position="837"/>
        <end position="866"/>
    </location>
</feature>
<gene>
    <name evidence="3" type="ORF">ACEWY4_013915</name>
</gene>
<dbReference type="AlphaFoldDB" id="A0ABD1JXM9"/>
<evidence type="ECO:0000313" key="4">
    <source>
        <dbReference type="Proteomes" id="UP001591681"/>
    </source>
</evidence>
<organism evidence="3 4">
    <name type="scientific">Coilia grayii</name>
    <name type="common">Gray's grenadier anchovy</name>
    <dbReference type="NCBI Taxonomy" id="363190"/>
    <lineage>
        <taxon>Eukaryota</taxon>
        <taxon>Metazoa</taxon>
        <taxon>Chordata</taxon>
        <taxon>Craniata</taxon>
        <taxon>Vertebrata</taxon>
        <taxon>Euteleostomi</taxon>
        <taxon>Actinopterygii</taxon>
        <taxon>Neopterygii</taxon>
        <taxon>Teleostei</taxon>
        <taxon>Clupei</taxon>
        <taxon>Clupeiformes</taxon>
        <taxon>Clupeoidei</taxon>
        <taxon>Engraulidae</taxon>
        <taxon>Coilinae</taxon>
        <taxon>Coilia</taxon>
    </lineage>
</organism>
<name>A0ABD1JXM9_9TELE</name>
<keyword evidence="4" id="KW-1185">Reference proteome</keyword>
<evidence type="ECO:0000313" key="3">
    <source>
        <dbReference type="EMBL" id="KAL2091652.1"/>
    </source>
</evidence>
<keyword evidence="2" id="KW-0472">Membrane</keyword>
<reference evidence="3 4" key="1">
    <citation type="submission" date="2024-09" db="EMBL/GenBank/DDBJ databases">
        <title>A chromosome-level genome assembly of Gray's grenadier anchovy, Coilia grayii.</title>
        <authorList>
            <person name="Fu Z."/>
        </authorList>
    </citation>
    <scope>NUCLEOTIDE SEQUENCE [LARGE SCALE GENOMIC DNA]</scope>
    <source>
        <strain evidence="3">G4</strain>
        <tissue evidence="3">Muscle</tissue>
    </source>
</reference>
<keyword evidence="2" id="KW-0812">Transmembrane</keyword>
<accession>A0ABD1JXM9</accession>
<sequence length="866" mass="98559">MADLFKVIGLNVNTLFLSVNLSSLWWLVFMIALFFSFRCKRLHPMLATALQILHFRFFLSVHGSIPEDLLHEIFRENKTPDTMNALEANATYLSFMHKYSEFTEVTLSGGHGATSRFWMIYVKLVQLHLMFLRACKTNNLSLFVFILGQMRYLFFACNRPNYARWMVRYFLNLANVDKTHPGLRNILENGALTVNRTGMPFSRAAADLTLEQSLNADAASRHTGITSFMTSTSARRRWLITRSARSAIIGSILQKTGLKSPDEGMKDLKDHRIRKDNEDMTKVLDTISTHMNPFQTESDDNLYCLSTGKSVPNDIKADLLHCQELGKRWCQEFEDGCRHDPARFEKAIPRRKVKNFTSVAVKASVKSNKKVVELQGTRDLFGRLLYLSSKYNLDLNRVFSFPLTPVPLSLAHIDGSLNKTDKSKLLHKLENEMDSTYPGSPVDVTLVDGMFLLHTLQNLPVTLGEVASLVLQILCSMSERVDMICDAYKNPSIKDLEHSRRSADETAYSITGPGQHRPKEWQKALKSPAFKTQFLKFLAQEWASHADPNTLAGHHVYLAVDNVCHHYTVQQGSVIHEEAADLACTHEEADTRIVFHLSRLTNEKPTVAVRCSDTDVFVLLLYHISRMPDKPLVWMDVGLSSNNTRRYINISQLVAHIHREVLEALPAFHAYTGSDYSASFMNKGKIRPFDLMRKKQQFVSAFACLGRSDKVDDNTMMQIEKFTCCMYSMPKLSKVNDVRLALFEQKYALCKAKTQPLSKIKGVNPSDMPPCHSSLVNKVRRANYIAYLWKNAPARNPSDLDPNEHGWFLKDNQYVIHWYDGEQLPQSITNILSKEDTGALTDDTDEEFFSYSSDESDDESDDDDGD</sequence>
<keyword evidence="2" id="KW-1133">Transmembrane helix</keyword>